<sequence>MDSNVDRQLGVKPTFARMDSHQNEFVYHNFDCPPVISTALHSPSPMSRTRGLHLLSLPREIRDHIYSYLHQPLQLRWELNKHNIHCVAIKVPKAPISAVFQTCTRLHDEYRESRLLRTFAATITTTRATNHETTASTNLQCHAVEGSVIMHVEPAPIDHVANLLASIRDITILMDNKRSMTEDSTIWNELRTLESLLSPFHQTLSTIRIGIHQWQDPHPLQMNSRRETKAYADPTLSTSSFMPTPNTTFMGRPLVQQAASYRLQLVLLRLHPSDQKDLLERFHRHRTGVYVYSNKPSLRLAKDGLYWKKDETVRSFPMNCSWFNMQRSMNLNLRDRFDAFGVTDAWIQREYGPNARKMMEWREKRGSDAVEWEA</sequence>
<dbReference type="EMBL" id="MU006710">
    <property type="protein sequence ID" value="KAF2629425.1"/>
    <property type="molecule type" value="Genomic_DNA"/>
</dbReference>
<dbReference type="Proteomes" id="UP000799754">
    <property type="component" value="Unassembled WGS sequence"/>
</dbReference>
<reference evidence="1" key="1">
    <citation type="journal article" date="2020" name="Stud. Mycol.">
        <title>101 Dothideomycetes genomes: a test case for predicting lifestyles and emergence of pathogens.</title>
        <authorList>
            <person name="Haridas S."/>
            <person name="Albert R."/>
            <person name="Binder M."/>
            <person name="Bloem J."/>
            <person name="Labutti K."/>
            <person name="Salamov A."/>
            <person name="Andreopoulos B."/>
            <person name="Baker S."/>
            <person name="Barry K."/>
            <person name="Bills G."/>
            <person name="Bluhm B."/>
            <person name="Cannon C."/>
            <person name="Castanera R."/>
            <person name="Culley D."/>
            <person name="Daum C."/>
            <person name="Ezra D."/>
            <person name="Gonzalez J."/>
            <person name="Henrissat B."/>
            <person name="Kuo A."/>
            <person name="Liang C."/>
            <person name="Lipzen A."/>
            <person name="Lutzoni F."/>
            <person name="Magnuson J."/>
            <person name="Mondo S."/>
            <person name="Nolan M."/>
            <person name="Ohm R."/>
            <person name="Pangilinan J."/>
            <person name="Park H.-J."/>
            <person name="Ramirez L."/>
            <person name="Alfaro M."/>
            <person name="Sun H."/>
            <person name="Tritt A."/>
            <person name="Yoshinaga Y."/>
            <person name="Zwiers L.-H."/>
            <person name="Turgeon B."/>
            <person name="Goodwin S."/>
            <person name="Spatafora J."/>
            <person name="Crous P."/>
            <person name="Grigoriev I."/>
        </authorList>
    </citation>
    <scope>NUCLEOTIDE SEQUENCE</scope>
    <source>
        <strain evidence="1">CBS 525.71</strain>
    </source>
</reference>
<evidence type="ECO:0000313" key="2">
    <source>
        <dbReference type="Proteomes" id="UP000799754"/>
    </source>
</evidence>
<evidence type="ECO:0000313" key="1">
    <source>
        <dbReference type="EMBL" id="KAF2629425.1"/>
    </source>
</evidence>
<protein>
    <submittedName>
        <fullName evidence="1">Uncharacterized protein</fullName>
    </submittedName>
</protein>
<name>A0ACB6S779_9PLEO</name>
<proteinExistence type="predicted"/>
<keyword evidence="2" id="KW-1185">Reference proteome</keyword>
<accession>A0ACB6S779</accession>
<organism evidence="1 2">
    <name type="scientific">Macroventuria anomochaeta</name>
    <dbReference type="NCBI Taxonomy" id="301207"/>
    <lineage>
        <taxon>Eukaryota</taxon>
        <taxon>Fungi</taxon>
        <taxon>Dikarya</taxon>
        <taxon>Ascomycota</taxon>
        <taxon>Pezizomycotina</taxon>
        <taxon>Dothideomycetes</taxon>
        <taxon>Pleosporomycetidae</taxon>
        <taxon>Pleosporales</taxon>
        <taxon>Pleosporineae</taxon>
        <taxon>Didymellaceae</taxon>
        <taxon>Macroventuria</taxon>
    </lineage>
</organism>
<gene>
    <name evidence="1" type="ORF">BU25DRAFT_21780</name>
</gene>
<comment type="caution">
    <text evidence="1">The sequence shown here is derived from an EMBL/GenBank/DDBJ whole genome shotgun (WGS) entry which is preliminary data.</text>
</comment>